<dbReference type="EMBL" id="CAJFDH010000003">
    <property type="protein sequence ID" value="CAD5213343.1"/>
    <property type="molecule type" value="Genomic_DNA"/>
</dbReference>
<accession>A0A811KC37</accession>
<name>A0A811KC37_9BILA</name>
<dbReference type="EMBL" id="CAJFCW020000003">
    <property type="protein sequence ID" value="CAG9100676.1"/>
    <property type="molecule type" value="Genomic_DNA"/>
</dbReference>
<keyword evidence="1" id="KW-0472">Membrane</keyword>
<dbReference type="AlphaFoldDB" id="A0A811KC37"/>
<keyword evidence="1" id="KW-0812">Transmembrane</keyword>
<evidence type="ECO:0000313" key="2">
    <source>
        <dbReference type="EMBL" id="CAD5213343.1"/>
    </source>
</evidence>
<comment type="caution">
    <text evidence="2">The sequence shown here is derived from an EMBL/GenBank/DDBJ whole genome shotgun (WGS) entry which is preliminary data.</text>
</comment>
<evidence type="ECO:0000256" key="1">
    <source>
        <dbReference type="SAM" id="Phobius"/>
    </source>
</evidence>
<reference evidence="2" key="1">
    <citation type="submission" date="2020-09" db="EMBL/GenBank/DDBJ databases">
        <authorList>
            <person name="Kikuchi T."/>
        </authorList>
    </citation>
    <scope>NUCLEOTIDE SEQUENCE</scope>
    <source>
        <strain evidence="2">SH1</strain>
    </source>
</reference>
<gene>
    <name evidence="2" type="ORF">BOKJ2_LOCUS5045</name>
</gene>
<dbReference type="Proteomes" id="UP000783686">
    <property type="component" value="Unassembled WGS sequence"/>
</dbReference>
<dbReference type="Proteomes" id="UP000614601">
    <property type="component" value="Unassembled WGS sequence"/>
</dbReference>
<proteinExistence type="predicted"/>
<evidence type="ECO:0000313" key="3">
    <source>
        <dbReference type="Proteomes" id="UP000614601"/>
    </source>
</evidence>
<keyword evidence="3" id="KW-1185">Reference proteome</keyword>
<feature type="transmembrane region" description="Helical" evidence="1">
    <location>
        <begin position="34"/>
        <end position="56"/>
    </location>
</feature>
<keyword evidence="1" id="KW-1133">Transmembrane helix</keyword>
<protein>
    <submittedName>
        <fullName evidence="2">Uncharacterized protein</fullName>
    </submittedName>
</protein>
<organism evidence="2 3">
    <name type="scientific">Bursaphelenchus okinawaensis</name>
    <dbReference type="NCBI Taxonomy" id="465554"/>
    <lineage>
        <taxon>Eukaryota</taxon>
        <taxon>Metazoa</taxon>
        <taxon>Ecdysozoa</taxon>
        <taxon>Nematoda</taxon>
        <taxon>Chromadorea</taxon>
        <taxon>Rhabditida</taxon>
        <taxon>Tylenchina</taxon>
        <taxon>Tylenchomorpha</taxon>
        <taxon>Aphelenchoidea</taxon>
        <taxon>Aphelenchoididae</taxon>
        <taxon>Bursaphelenchus</taxon>
    </lineage>
</organism>
<sequence>MDKNDTFFLNYHSDNGTGTVIVHNGTTEDNIRNIFHKLLIIVFFVALFVFITCQLVELCRKKRTYRTDKMLEMRLASNEKV</sequence>